<dbReference type="Proteomes" id="UP000790709">
    <property type="component" value="Unassembled WGS sequence"/>
</dbReference>
<keyword evidence="2" id="KW-1185">Reference proteome</keyword>
<name>A0ACB8BU25_9AGAM</name>
<proteinExistence type="predicted"/>
<accession>A0ACB8BU25</accession>
<dbReference type="EMBL" id="MU266344">
    <property type="protein sequence ID" value="KAH7929199.1"/>
    <property type="molecule type" value="Genomic_DNA"/>
</dbReference>
<protein>
    <submittedName>
        <fullName evidence="1">S-adenosyl-L-methionine-dependent methyltransferase</fullName>
    </submittedName>
</protein>
<keyword evidence="1" id="KW-0808">Transferase</keyword>
<organism evidence="1 2">
    <name type="scientific">Leucogyrophana mollusca</name>
    <dbReference type="NCBI Taxonomy" id="85980"/>
    <lineage>
        <taxon>Eukaryota</taxon>
        <taxon>Fungi</taxon>
        <taxon>Dikarya</taxon>
        <taxon>Basidiomycota</taxon>
        <taxon>Agaricomycotina</taxon>
        <taxon>Agaricomycetes</taxon>
        <taxon>Agaricomycetidae</taxon>
        <taxon>Boletales</taxon>
        <taxon>Boletales incertae sedis</taxon>
        <taxon>Leucogyrophana</taxon>
    </lineage>
</organism>
<gene>
    <name evidence="1" type="ORF">BV22DRAFT_1125964</name>
</gene>
<comment type="caution">
    <text evidence="1">The sequence shown here is derived from an EMBL/GenBank/DDBJ whole genome shotgun (WGS) entry which is preliminary data.</text>
</comment>
<sequence>MATYGKATFDTVKYAVSRPTYPRALFDFVFAFHGRSSAAQWDTAVDLGCGTGQATVELAPRFRKVFGVDVSAKMIDTARTATSTTNTNGKIEFVQSAVEKLLFLENESVDLVVGAQAGHWFDWSKVWPEAARVLKRGGSAVFWNYSEFRLPQYPSLTPLITAYQQGSDPLNSIGPYWQQPGRSILDGHLVAVPDAGEVVPGAFGTFNRVYFTGAHYPNLPSPRSVLMRKTITWMDLYGYLQTYSALHTFREHHPEDAQHAEGELSLRFWRSLMKGAGKSKADDHASDSRAEVNGDDEVIIEWPLAVILVHKV</sequence>
<evidence type="ECO:0000313" key="1">
    <source>
        <dbReference type="EMBL" id="KAH7929199.1"/>
    </source>
</evidence>
<reference evidence="1" key="1">
    <citation type="journal article" date="2021" name="New Phytol.">
        <title>Evolutionary innovations through gain and loss of genes in the ectomycorrhizal Boletales.</title>
        <authorList>
            <person name="Wu G."/>
            <person name="Miyauchi S."/>
            <person name="Morin E."/>
            <person name="Kuo A."/>
            <person name="Drula E."/>
            <person name="Varga T."/>
            <person name="Kohler A."/>
            <person name="Feng B."/>
            <person name="Cao Y."/>
            <person name="Lipzen A."/>
            <person name="Daum C."/>
            <person name="Hundley H."/>
            <person name="Pangilinan J."/>
            <person name="Johnson J."/>
            <person name="Barry K."/>
            <person name="LaButti K."/>
            <person name="Ng V."/>
            <person name="Ahrendt S."/>
            <person name="Min B."/>
            <person name="Choi I.G."/>
            <person name="Park H."/>
            <person name="Plett J.M."/>
            <person name="Magnuson J."/>
            <person name="Spatafora J.W."/>
            <person name="Nagy L.G."/>
            <person name="Henrissat B."/>
            <person name="Grigoriev I.V."/>
            <person name="Yang Z.L."/>
            <person name="Xu J."/>
            <person name="Martin F.M."/>
        </authorList>
    </citation>
    <scope>NUCLEOTIDE SEQUENCE</scope>
    <source>
        <strain evidence="1">KUC20120723A-06</strain>
    </source>
</reference>
<evidence type="ECO:0000313" key="2">
    <source>
        <dbReference type="Proteomes" id="UP000790709"/>
    </source>
</evidence>
<keyword evidence="1" id="KW-0489">Methyltransferase</keyword>